<sequence>MNAVIARYLPDFTAPPPPPAVTGEPDFTTAWFRPSVATPEPAEPAETESETELTIEPLLPRSAVAASRPEEDREALIAAAEARGYEQGRAEALAEAQARAEREREEQSAAFEDRLAQARRDWTEAHGAALATEFAAAIGALDATLSSRVARLIAPVLSESLQRQALDALAAALRKILAEPQRPAVRVCGPEDLIAAVSARLGGLAAGIAFEAVPGPEVTVSAGETVIETELAAWSGLIAAAVAEA</sequence>
<proteinExistence type="predicted"/>
<gene>
    <name evidence="2" type="ORF">K8W01_01055</name>
</gene>
<evidence type="ECO:0008006" key="4">
    <source>
        <dbReference type="Google" id="ProtNLM"/>
    </source>
</evidence>
<evidence type="ECO:0000313" key="2">
    <source>
        <dbReference type="EMBL" id="HJE22235.1"/>
    </source>
</evidence>
<feature type="compositionally biased region" description="Acidic residues" evidence="1">
    <location>
        <begin position="43"/>
        <end position="53"/>
    </location>
</feature>
<feature type="region of interest" description="Disordered" evidence="1">
    <location>
        <begin position="33"/>
        <end position="72"/>
    </location>
</feature>
<evidence type="ECO:0000313" key="3">
    <source>
        <dbReference type="Proteomes" id="UP000742631"/>
    </source>
</evidence>
<organism evidence="2 3">
    <name type="scientific">Methylorubrum populi</name>
    <dbReference type="NCBI Taxonomy" id="223967"/>
    <lineage>
        <taxon>Bacteria</taxon>
        <taxon>Pseudomonadati</taxon>
        <taxon>Pseudomonadota</taxon>
        <taxon>Alphaproteobacteria</taxon>
        <taxon>Hyphomicrobiales</taxon>
        <taxon>Methylobacteriaceae</taxon>
        <taxon>Methylorubrum</taxon>
    </lineage>
</organism>
<reference evidence="2" key="1">
    <citation type="journal article" date="2021" name="PeerJ">
        <title>Extensive microbial diversity within the chicken gut microbiome revealed by metagenomics and culture.</title>
        <authorList>
            <person name="Gilroy R."/>
            <person name="Ravi A."/>
            <person name="Getino M."/>
            <person name="Pursley I."/>
            <person name="Horton D.L."/>
            <person name="Alikhan N.F."/>
            <person name="Baker D."/>
            <person name="Gharbi K."/>
            <person name="Hall N."/>
            <person name="Watson M."/>
            <person name="Adriaenssens E.M."/>
            <person name="Foster-Nyarko E."/>
            <person name="Jarju S."/>
            <person name="Secka A."/>
            <person name="Antonio M."/>
            <person name="Oren A."/>
            <person name="Chaudhuri R.R."/>
            <person name="La Ragione R."/>
            <person name="Hildebrand F."/>
            <person name="Pallen M.J."/>
        </authorList>
    </citation>
    <scope>NUCLEOTIDE SEQUENCE</scope>
    <source>
        <strain evidence="2">316</strain>
    </source>
</reference>
<dbReference type="Proteomes" id="UP000742631">
    <property type="component" value="Unassembled WGS sequence"/>
</dbReference>
<name>A0A921JD11_9HYPH</name>
<comment type="caution">
    <text evidence="2">The sequence shown here is derived from an EMBL/GenBank/DDBJ whole genome shotgun (WGS) entry which is preliminary data.</text>
</comment>
<reference evidence="2" key="2">
    <citation type="submission" date="2021-09" db="EMBL/GenBank/DDBJ databases">
        <authorList>
            <person name="Gilroy R."/>
        </authorList>
    </citation>
    <scope>NUCLEOTIDE SEQUENCE</scope>
    <source>
        <strain evidence="2">316</strain>
    </source>
</reference>
<protein>
    <recommendedName>
        <fullName evidence="4">Flagellar assembly protein FliH</fullName>
    </recommendedName>
</protein>
<accession>A0A921JD11</accession>
<dbReference type="EMBL" id="DYYG01000005">
    <property type="protein sequence ID" value="HJE22235.1"/>
    <property type="molecule type" value="Genomic_DNA"/>
</dbReference>
<evidence type="ECO:0000256" key="1">
    <source>
        <dbReference type="SAM" id="MobiDB-lite"/>
    </source>
</evidence>
<dbReference type="AlphaFoldDB" id="A0A921JD11"/>